<organism evidence="6 7">
    <name type="scientific">Penicillium daleae</name>
    <dbReference type="NCBI Taxonomy" id="63821"/>
    <lineage>
        <taxon>Eukaryota</taxon>
        <taxon>Fungi</taxon>
        <taxon>Dikarya</taxon>
        <taxon>Ascomycota</taxon>
        <taxon>Pezizomycotina</taxon>
        <taxon>Eurotiomycetes</taxon>
        <taxon>Eurotiomycetidae</taxon>
        <taxon>Eurotiales</taxon>
        <taxon>Aspergillaceae</taxon>
        <taxon>Penicillium</taxon>
    </lineage>
</organism>
<dbReference type="EMBL" id="JAPVEA010000007">
    <property type="protein sequence ID" value="KAJ5444578.1"/>
    <property type="molecule type" value="Genomic_DNA"/>
</dbReference>
<dbReference type="GO" id="GO:0016020">
    <property type="term" value="C:membrane"/>
    <property type="evidence" value="ECO:0007669"/>
    <property type="project" value="UniProtKB-SubCell"/>
</dbReference>
<accession>A0AAD6C5E6</accession>
<dbReference type="AlphaFoldDB" id="A0AAD6C5E6"/>
<dbReference type="RefSeq" id="XP_056764658.1">
    <property type="nucleotide sequence ID" value="XM_056911832.1"/>
</dbReference>
<feature type="non-terminal residue" evidence="6">
    <location>
        <position position="293"/>
    </location>
</feature>
<dbReference type="Pfam" id="PF04479">
    <property type="entry name" value="RTA1"/>
    <property type="match status" value="1"/>
</dbReference>
<evidence type="ECO:0000256" key="5">
    <source>
        <dbReference type="SAM" id="Phobius"/>
    </source>
</evidence>
<feature type="transmembrane region" description="Helical" evidence="5">
    <location>
        <begin position="18"/>
        <end position="41"/>
    </location>
</feature>
<comment type="caution">
    <text evidence="6">The sequence shown here is derived from an EMBL/GenBank/DDBJ whole genome shotgun (WGS) entry which is preliminary data.</text>
</comment>
<keyword evidence="7" id="KW-1185">Reference proteome</keyword>
<dbReference type="PANTHER" id="PTHR31465:SF32">
    <property type="entry name" value="DOMAIN PROTEIN, PUTATIVE-RELATED"/>
    <property type="match status" value="1"/>
</dbReference>
<feature type="transmembrane region" description="Helical" evidence="5">
    <location>
        <begin position="165"/>
        <end position="188"/>
    </location>
</feature>
<proteinExistence type="predicted"/>
<feature type="transmembrane region" description="Helical" evidence="5">
    <location>
        <begin position="82"/>
        <end position="106"/>
    </location>
</feature>
<protein>
    <submittedName>
        <fullName evidence="6">RTA1 domain protein</fullName>
    </submittedName>
</protein>
<feature type="transmembrane region" description="Helical" evidence="5">
    <location>
        <begin position="246"/>
        <end position="265"/>
    </location>
</feature>
<reference evidence="6" key="2">
    <citation type="journal article" date="2023" name="IMA Fungus">
        <title>Comparative genomic study of the Penicillium genus elucidates a diverse pangenome and 15 lateral gene transfer events.</title>
        <authorList>
            <person name="Petersen C."/>
            <person name="Sorensen T."/>
            <person name="Nielsen M.R."/>
            <person name="Sondergaard T.E."/>
            <person name="Sorensen J.L."/>
            <person name="Fitzpatrick D.A."/>
            <person name="Frisvad J.C."/>
            <person name="Nielsen K.L."/>
        </authorList>
    </citation>
    <scope>NUCLEOTIDE SEQUENCE</scope>
    <source>
        <strain evidence="6">IBT 16125</strain>
    </source>
</reference>
<dbReference type="GeneID" id="81602075"/>
<sequence>CFPFQNMGQSIYFYDPSLAASIIFTILYLLAFIYHLHMSVIAPCTGKFSRTGYFVPVMIGAAIEVGAYAIRAGSVKKPDNIALYATSATLIVIAPVLVCASLYILIGRLIRSTGKLPLLLFGKVSPAWIPRIFVASDILSFLTQASGSGIASSNNWEGTQKNTGVGVLIGGLALQLVTFALFLLIVIWFDIKSKPSPQGDSMERGVRLVLNGIYVAGFFMMVRLIYRVIEFSMGMNTYTWTHEWPLYVLEAVPMFIALVTLGWYHPARWLPLGLRAIRETMPSGSDSMPIPLC</sequence>
<keyword evidence="3 5" id="KW-1133">Transmembrane helix</keyword>
<feature type="transmembrane region" description="Helical" evidence="5">
    <location>
        <begin position="208"/>
        <end position="226"/>
    </location>
</feature>
<reference evidence="6" key="1">
    <citation type="submission" date="2022-12" db="EMBL/GenBank/DDBJ databases">
        <authorList>
            <person name="Petersen C."/>
        </authorList>
    </citation>
    <scope>NUCLEOTIDE SEQUENCE</scope>
    <source>
        <strain evidence="6">IBT 16125</strain>
    </source>
</reference>
<evidence type="ECO:0000256" key="2">
    <source>
        <dbReference type="ARBA" id="ARBA00022692"/>
    </source>
</evidence>
<comment type="subcellular location">
    <subcellularLocation>
        <location evidence="1">Membrane</location>
        <topology evidence="1">Multi-pass membrane protein</topology>
    </subcellularLocation>
</comment>
<feature type="transmembrane region" description="Helical" evidence="5">
    <location>
        <begin position="53"/>
        <end position="70"/>
    </location>
</feature>
<evidence type="ECO:0000256" key="3">
    <source>
        <dbReference type="ARBA" id="ARBA00022989"/>
    </source>
</evidence>
<name>A0AAD6C5E6_9EURO</name>
<dbReference type="InterPro" id="IPR007568">
    <property type="entry name" value="RTA1"/>
</dbReference>
<evidence type="ECO:0000256" key="4">
    <source>
        <dbReference type="ARBA" id="ARBA00023136"/>
    </source>
</evidence>
<keyword evidence="4 5" id="KW-0472">Membrane</keyword>
<keyword evidence="2 5" id="KW-0812">Transmembrane</keyword>
<dbReference type="Proteomes" id="UP001213681">
    <property type="component" value="Unassembled WGS sequence"/>
</dbReference>
<evidence type="ECO:0000313" key="6">
    <source>
        <dbReference type="EMBL" id="KAJ5444578.1"/>
    </source>
</evidence>
<evidence type="ECO:0000256" key="1">
    <source>
        <dbReference type="ARBA" id="ARBA00004141"/>
    </source>
</evidence>
<dbReference type="PANTHER" id="PTHR31465">
    <property type="entry name" value="PROTEIN RTA1-RELATED"/>
    <property type="match status" value="1"/>
</dbReference>
<evidence type="ECO:0000313" key="7">
    <source>
        <dbReference type="Proteomes" id="UP001213681"/>
    </source>
</evidence>
<gene>
    <name evidence="6" type="ORF">N7458_008450</name>
</gene>